<name>A0A5J4SAK8_9ZZZZ</name>
<protein>
    <recommendedName>
        <fullName evidence="2">DNA-binding protein</fullName>
    </recommendedName>
</protein>
<dbReference type="PANTHER" id="PTHR35810">
    <property type="entry name" value="CYTOPLASMIC PROTEIN-RELATED"/>
    <property type="match status" value="1"/>
</dbReference>
<gene>
    <name evidence="1" type="ORF">EZS27_009343</name>
</gene>
<reference evidence="1" key="1">
    <citation type="submission" date="2019-03" db="EMBL/GenBank/DDBJ databases">
        <title>Single cell metagenomics reveals metabolic interactions within the superorganism composed of flagellate Streblomastix strix and complex community of Bacteroidetes bacteria on its surface.</title>
        <authorList>
            <person name="Treitli S.C."/>
            <person name="Kolisko M."/>
            <person name="Husnik F."/>
            <person name="Keeling P."/>
            <person name="Hampl V."/>
        </authorList>
    </citation>
    <scope>NUCLEOTIDE SEQUENCE</scope>
    <source>
        <strain evidence="1">STM</strain>
    </source>
</reference>
<organism evidence="1">
    <name type="scientific">termite gut metagenome</name>
    <dbReference type="NCBI Taxonomy" id="433724"/>
    <lineage>
        <taxon>unclassified sequences</taxon>
        <taxon>metagenomes</taxon>
        <taxon>organismal metagenomes</taxon>
    </lineage>
</organism>
<dbReference type="Pfam" id="PF13310">
    <property type="entry name" value="Virulence_RhuM"/>
    <property type="match status" value="1"/>
</dbReference>
<dbReference type="EMBL" id="SNRY01000298">
    <property type="protein sequence ID" value="KAA6342938.1"/>
    <property type="molecule type" value="Genomic_DNA"/>
</dbReference>
<evidence type="ECO:0008006" key="2">
    <source>
        <dbReference type="Google" id="ProtNLM"/>
    </source>
</evidence>
<dbReference type="InterPro" id="IPR011204">
    <property type="entry name" value="Virulence_RhuM-like"/>
</dbReference>
<dbReference type="AlphaFoldDB" id="A0A5J4SAK8"/>
<proteinExistence type="predicted"/>
<dbReference type="PANTHER" id="PTHR35810:SF1">
    <property type="entry name" value="CYTOPLASMIC PROTEIN"/>
    <property type="match status" value="1"/>
</dbReference>
<sequence>MSNKDEIVLYQPDNSIQLEVRVEDETVWLNRQQMSELFDRDIKTIGKHINNALQEELAGFSVVAKFATTATDGKIYQVDHYNLDMILSVGYRVKSQRGVQFRVWSNRILKEYLLKGYAVNQRFERIEQRVTETEKKIDFFVRTALPPVEGIFYDGQIFDAYKFASDLIKSAKKTIILIDNYIDESVLTLLSKRANEVDATIYTAQISCRLELDLKKYNAQYPPVSIHTLSRSHDRFLFIDTDAYHIGASLKDLGKKMFAFSKMELKAQDLLQNIDI</sequence>
<accession>A0A5J4SAK8</accession>
<evidence type="ECO:0000313" key="1">
    <source>
        <dbReference type="EMBL" id="KAA6342938.1"/>
    </source>
</evidence>
<comment type="caution">
    <text evidence="1">The sequence shown here is derived from an EMBL/GenBank/DDBJ whole genome shotgun (WGS) entry which is preliminary data.</text>
</comment>